<accession>A0A369B943</accession>
<name>A0A369B943_9BACL</name>
<dbReference type="EMBL" id="QPJW01000010">
    <property type="protein sequence ID" value="RCX17057.1"/>
    <property type="molecule type" value="Genomic_DNA"/>
</dbReference>
<gene>
    <name evidence="2" type="ORF">DFP94_110119</name>
</gene>
<feature type="transmembrane region" description="Helical" evidence="1">
    <location>
        <begin position="106"/>
        <end position="126"/>
    </location>
</feature>
<reference evidence="2 3" key="1">
    <citation type="submission" date="2018-07" db="EMBL/GenBank/DDBJ databases">
        <title>Genomic Encyclopedia of Type Strains, Phase III (KMG-III): the genomes of soil and plant-associated and newly described type strains.</title>
        <authorList>
            <person name="Whitman W."/>
        </authorList>
    </citation>
    <scope>NUCLEOTIDE SEQUENCE [LARGE SCALE GENOMIC DNA]</scope>
    <source>
        <strain evidence="2 3">CECT 8333</strain>
    </source>
</reference>
<feature type="transmembrane region" description="Helical" evidence="1">
    <location>
        <begin position="239"/>
        <end position="260"/>
    </location>
</feature>
<feature type="transmembrane region" description="Helical" evidence="1">
    <location>
        <begin position="314"/>
        <end position="338"/>
    </location>
</feature>
<evidence type="ECO:0000256" key="1">
    <source>
        <dbReference type="SAM" id="Phobius"/>
    </source>
</evidence>
<evidence type="ECO:0000313" key="3">
    <source>
        <dbReference type="Proteomes" id="UP000253090"/>
    </source>
</evidence>
<feature type="transmembrane region" description="Helical" evidence="1">
    <location>
        <begin position="138"/>
        <end position="158"/>
    </location>
</feature>
<feature type="transmembrane region" description="Helical" evidence="1">
    <location>
        <begin position="45"/>
        <end position="70"/>
    </location>
</feature>
<evidence type="ECO:0000313" key="2">
    <source>
        <dbReference type="EMBL" id="RCX17057.1"/>
    </source>
</evidence>
<sequence>MSSMSRLPFLFIITGIFGFVLFHATSVMSLTGWIGEGIRGPTGWFHVHLFVLGWATMFAMGAVYQLINVILQSNIYSERLGYIHYFLFTIGLFGLLFGFIQGEISWIAGFATLAFAGIIVFVWNMAVTLIRAAKWNSITISTGCAVLYLLLTGLFGMAMGLDFATGWFGEFHENLFGAHIWLGTLGWFGLLITGFSYKLFPMFFLSHDYKTWLQYITVGLWNIGVLLGAISFLFGLHNIVLWISLLIIVLALVTYNIHLLQIRKKRHKRNPGAGISWSLYGNQVFAVFAVALLLKLAGSPDQLMNTKTMLMVGWVYLSGWVSFMVLCYSSKIVPFLWWTHKYGKQVGKPGTPVMADLLNEKKASLGLALIAVTNLSVLVGIALDSQIVIAISGVAFSLVSLAYISLIALVFSR</sequence>
<organism evidence="2 3">
    <name type="scientific">Fontibacillus phaseoli</name>
    <dbReference type="NCBI Taxonomy" id="1416533"/>
    <lineage>
        <taxon>Bacteria</taxon>
        <taxon>Bacillati</taxon>
        <taxon>Bacillota</taxon>
        <taxon>Bacilli</taxon>
        <taxon>Bacillales</taxon>
        <taxon>Paenibacillaceae</taxon>
        <taxon>Fontibacillus</taxon>
    </lineage>
</organism>
<keyword evidence="3" id="KW-1185">Reference proteome</keyword>
<feature type="transmembrane region" description="Helical" evidence="1">
    <location>
        <begin position="178"/>
        <end position="200"/>
    </location>
</feature>
<dbReference type="Proteomes" id="UP000253090">
    <property type="component" value="Unassembled WGS sequence"/>
</dbReference>
<feature type="transmembrane region" description="Helical" evidence="1">
    <location>
        <begin position="212"/>
        <end position="233"/>
    </location>
</feature>
<feature type="transmembrane region" description="Helical" evidence="1">
    <location>
        <begin position="389"/>
        <end position="411"/>
    </location>
</feature>
<keyword evidence="1" id="KW-0812">Transmembrane</keyword>
<dbReference type="AlphaFoldDB" id="A0A369B943"/>
<dbReference type="OrthoDB" id="5245199at2"/>
<keyword evidence="1" id="KW-0472">Membrane</keyword>
<feature type="transmembrane region" description="Helical" evidence="1">
    <location>
        <begin position="272"/>
        <end position="294"/>
    </location>
</feature>
<dbReference type="InterPro" id="IPR036927">
    <property type="entry name" value="Cyt_c_oxase-like_su1_sf"/>
</dbReference>
<feature type="transmembrane region" description="Helical" evidence="1">
    <location>
        <begin position="363"/>
        <end position="383"/>
    </location>
</feature>
<comment type="caution">
    <text evidence="2">The sequence shown here is derived from an EMBL/GenBank/DDBJ whole genome shotgun (WGS) entry which is preliminary data.</text>
</comment>
<dbReference type="SUPFAM" id="SSF81442">
    <property type="entry name" value="Cytochrome c oxidase subunit I-like"/>
    <property type="match status" value="1"/>
</dbReference>
<dbReference type="RefSeq" id="WP_114498192.1">
    <property type="nucleotide sequence ID" value="NZ_QPJW01000010.1"/>
</dbReference>
<protein>
    <submittedName>
        <fullName evidence="2">Uncharacterized protein</fullName>
    </submittedName>
</protein>
<proteinExistence type="predicted"/>
<keyword evidence="1" id="KW-1133">Transmembrane helix</keyword>
<dbReference type="Gene3D" id="1.20.210.10">
    <property type="entry name" value="Cytochrome c oxidase-like, subunit I domain"/>
    <property type="match status" value="2"/>
</dbReference>
<feature type="transmembrane region" description="Helical" evidence="1">
    <location>
        <begin position="82"/>
        <end position="100"/>
    </location>
</feature>